<keyword evidence="2" id="KW-0378">Hydrolase</keyword>
<dbReference type="AlphaFoldDB" id="A0A1D3L0X0"/>
<evidence type="ECO:0000313" key="4">
    <source>
        <dbReference type="EMBL" id="SCG85206.1"/>
    </source>
</evidence>
<dbReference type="EMBL" id="LT607756">
    <property type="protein sequence ID" value="SCG85206.1"/>
    <property type="molecule type" value="Genomic_DNA"/>
</dbReference>
<dbReference type="InterPro" id="IPR020084">
    <property type="entry name" value="NUDIX_hydrolase_CS"/>
</dbReference>
<dbReference type="Pfam" id="PF00293">
    <property type="entry name" value="NUDIX"/>
    <property type="match status" value="1"/>
</dbReference>
<dbReference type="InterPro" id="IPR020476">
    <property type="entry name" value="Nudix_hydrolase"/>
</dbReference>
<gene>
    <name evidence="4" type="ORF">MCBB_0633</name>
</gene>
<dbReference type="PANTHER" id="PTHR43046">
    <property type="entry name" value="GDP-MANNOSE MANNOSYL HYDROLASE"/>
    <property type="match status" value="1"/>
</dbReference>
<dbReference type="PRINTS" id="PR00502">
    <property type="entry name" value="NUDIXFAMILY"/>
</dbReference>
<name>A0A1D3L0X0_9EURY</name>
<comment type="cofactor">
    <cofactor evidence="1">
        <name>Mg(2+)</name>
        <dbReference type="ChEBI" id="CHEBI:18420"/>
    </cofactor>
</comment>
<dbReference type="InterPro" id="IPR015797">
    <property type="entry name" value="NUDIX_hydrolase-like_dom_sf"/>
</dbReference>
<proteinExistence type="predicted"/>
<evidence type="ECO:0000259" key="3">
    <source>
        <dbReference type="PROSITE" id="PS51462"/>
    </source>
</evidence>
<protein>
    <submittedName>
        <fullName evidence="4">MutT-like protein</fullName>
    </submittedName>
</protein>
<dbReference type="GO" id="GO:0016787">
    <property type="term" value="F:hydrolase activity"/>
    <property type="evidence" value="ECO:0007669"/>
    <property type="project" value="UniProtKB-KW"/>
</dbReference>
<evidence type="ECO:0000313" key="5">
    <source>
        <dbReference type="Proteomes" id="UP000094707"/>
    </source>
</evidence>
<dbReference type="InterPro" id="IPR000086">
    <property type="entry name" value="NUDIX_hydrolase_dom"/>
</dbReference>
<dbReference type="PANTHER" id="PTHR43046:SF14">
    <property type="entry name" value="MUTT_NUDIX FAMILY PROTEIN"/>
    <property type="match status" value="1"/>
</dbReference>
<dbReference type="PROSITE" id="PS51462">
    <property type="entry name" value="NUDIX"/>
    <property type="match status" value="1"/>
</dbReference>
<dbReference type="KEGG" id="mcub:MCBB_0633"/>
<dbReference type="STRING" id="118062.MCBB_0633"/>
<evidence type="ECO:0000256" key="2">
    <source>
        <dbReference type="ARBA" id="ARBA00022801"/>
    </source>
</evidence>
<dbReference type="RefSeq" id="WP_071906399.1">
    <property type="nucleotide sequence ID" value="NZ_LT607756.1"/>
</dbReference>
<dbReference type="SUPFAM" id="SSF55811">
    <property type="entry name" value="Nudix"/>
    <property type="match status" value="1"/>
</dbReference>
<accession>A0A1D3L0X0</accession>
<feature type="domain" description="Nudix hydrolase" evidence="3">
    <location>
        <begin position="5"/>
        <end position="133"/>
    </location>
</feature>
<reference evidence="4 5" key="1">
    <citation type="submission" date="2016-08" db="EMBL/GenBank/DDBJ databases">
        <authorList>
            <person name="Seilhamer J.J."/>
        </authorList>
    </citation>
    <scope>NUCLEOTIDE SEQUENCE [LARGE SCALE GENOMIC DNA]</scope>
    <source>
        <strain evidence="4">Buetzberg</strain>
    </source>
</reference>
<keyword evidence="5" id="KW-1185">Reference proteome</keyword>
<dbReference type="OrthoDB" id="25379at2157"/>
<dbReference type="GeneID" id="30411490"/>
<dbReference type="Proteomes" id="UP000094707">
    <property type="component" value="Chromosome I"/>
</dbReference>
<organism evidence="4 5">
    <name type="scientific">Methanobacterium congolense</name>
    <dbReference type="NCBI Taxonomy" id="118062"/>
    <lineage>
        <taxon>Archaea</taxon>
        <taxon>Methanobacteriati</taxon>
        <taxon>Methanobacteriota</taxon>
        <taxon>Methanomada group</taxon>
        <taxon>Methanobacteria</taxon>
        <taxon>Methanobacteriales</taxon>
        <taxon>Methanobacteriaceae</taxon>
        <taxon>Methanobacterium</taxon>
    </lineage>
</organism>
<sequence length="177" mass="20240">MINHIFGLAVRVILTDPDGKILIIKRSTESKTNPGRWELPGGKVDQNESIDQALLREVYEETGLKITPDHVVGVSEQNLHIIRAVHIIMSGRIIEGELTLSPEHEGYAWVFLENLSNYELADWLHDFITNQKSLIEDYKEHETETTDDAEEILKRGLKSLKKSLNNFIEKNDPRKPS</sequence>
<dbReference type="Gene3D" id="3.90.79.10">
    <property type="entry name" value="Nucleoside Triphosphate Pyrophosphohydrolase"/>
    <property type="match status" value="1"/>
</dbReference>
<dbReference type="PROSITE" id="PS00893">
    <property type="entry name" value="NUDIX_BOX"/>
    <property type="match status" value="1"/>
</dbReference>
<evidence type="ECO:0000256" key="1">
    <source>
        <dbReference type="ARBA" id="ARBA00001946"/>
    </source>
</evidence>
<dbReference type="CDD" id="cd04699">
    <property type="entry name" value="NUDIX_MutT_Nudt1"/>
    <property type="match status" value="1"/>
</dbReference>